<dbReference type="SUPFAM" id="SSF53335">
    <property type="entry name" value="S-adenosyl-L-methionine-dependent methyltransferases"/>
    <property type="match status" value="1"/>
</dbReference>
<dbReference type="EMBL" id="CAJHNH020000570">
    <property type="protein sequence ID" value="CAG5118559.1"/>
    <property type="molecule type" value="Genomic_DNA"/>
</dbReference>
<dbReference type="Proteomes" id="UP000678393">
    <property type="component" value="Unassembled WGS sequence"/>
</dbReference>
<name>A0A8S3YN83_9EUPU</name>
<dbReference type="AlphaFoldDB" id="A0A8S3YN83"/>
<gene>
    <name evidence="2" type="ORF">CUNI_LOCUS4117</name>
</gene>
<evidence type="ECO:0000313" key="3">
    <source>
        <dbReference type="Proteomes" id="UP000678393"/>
    </source>
</evidence>
<dbReference type="OrthoDB" id="10006218at2759"/>
<evidence type="ECO:0000313" key="2">
    <source>
        <dbReference type="EMBL" id="CAG5118559.1"/>
    </source>
</evidence>
<feature type="domain" description="Methyltransferase" evidence="1">
    <location>
        <begin position="13"/>
        <end position="206"/>
    </location>
</feature>
<protein>
    <recommendedName>
        <fullName evidence="1">Methyltransferase domain-containing protein</fullName>
    </recommendedName>
</protein>
<accession>A0A8S3YN83</accession>
<dbReference type="InterPro" id="IPR026913">
    <property type="entry name" value="METTL24"/>
</dbReference>
<dbReference type="InterPro" id="IPR025714">
    <property type="entry name" value="Methyltranfer_dom"/>
</dbReference>
<dbReference type="PANTHER" id="PTHR32026:SF10">
    <property type="entry name" value="METHYLTRANSFERASE-LIKE PROTEIN 24-RELATED"/>
    <property type="match status" value="1"/>
</dbReference>
<keyword evidence="3" id="KW-1185">Reference proteome</keyword>
<evidence type="ECO:0000259" key="1">
    <source>
        <dbReference type="Pfam" id="PF13383"/>
    </source>
</evidence>
<proteinExistence type="predicted"/>
<dbReference type="Pfam" id="PF13383">
    <property type="entry name" value="Methyltransf_22"/>
    <property type="match status" value="1"/>
</dbReference>
<dbReference type="InterPro" id="IPR029063">
    <property type="entry name" value="SAM-dependent_MTases_sf"/>
</dbReference>
<feature type="non-terminal residue" evidence="2">
    <location>
        <position position="228"/>
    </location>
</feature>
<comment type="caution">
    <text evidence="2">The sequence shown here is derived from an EMBL/GenBank/DDBJ whole genome shotgun (WGS) entry which is preliminary data.</text>
</comment>
<dbReference type="PANTHER" id="PTHR32026">
    <property type="entry name" value="METHYLTRANSFERASE-LIKE PROTEIN 24"/>
    <property type="match status" value="1"/>
</dbReference>
<sequence>GEIIVDRTAITNLQFFSSSLHQQTICDRKLRMGNIGDGGWEICDDPDVRPIPPCIVYSFGINYDFSFDDQASSLYGCHVFSFDPSMKKFPDKKNRSPLVHFYKVGLSNTTATTSKKWALKTFTDIRAMLGHTTTNIDIVKMDIENSEWLALPEMINSDQLTTVRQLMVEYHVEESTRPFLLSSLQTIQAVEKAGFKKYYVHKNPVCVERIEGFPIARSHCYEVHYIRR</sequence>
<reference evidence="2" key="1">
    <citation type="submission" date="2021-04" db="EMBL/GenBank/DDBJ databases">
        <authorList>
            <consortium name="Molecular Ecology Group"/>
        </authorList>
    </citation>
    <scope>NUCLEOTIDE SEQUENCE</scope>
</reference>
<organism evidence="2 3">
    <name type="scientific">Candidula unifasciata</name>
    <dbReference type="NCBI Taxonomy" id="100452"/>
    <lineage>
        <taxon>Eukaryota</taxon>
        <taxon>Metazoa</taxon>
        <taxon>Spiralia</taxon>
        <taxon>Lophotrochozoa</taxon>
        <taxon>Mollusca</taxon>
        <taxon>Gastropoda</taxon>
        <taxon>Heterobranchia</taxon>
        <taxon>Euthyneura</taxon>
        <taxon>Panpulmonata</taxon>
        <taxon>Eupulmonata</taxon>
        <taxon>Stylommatophora</taxon>
        <taxon>Helicina</taxon>
        <taxon>Helicoidea</taxon>
        <taxon>Geomitridae</taxon>
        <taxon>Candidula</taxon>
    </lineage>
</organism>